<dbReference type="InterPro" id="IPR000182">
    <property type="entry name" value="GNAT_dom"/>
</dbReference>
<dbReference type="Pfam" id="PF13302">
    <property type="entry name" value="Acetyltransf_3"/>
    <property type="match status" value="1"/>
</dbReference>
<protein>
    <submittedName>
        <fullName evidence="2">N-acetyltransferase</fullName>
    </submittedName>
</protein>
<sequence length="113" mass="12807">MPVPLARELITERLRLDPLAVDHAEPMVVVLADPQLYRHTGGKPPTRDELTARYQRQTLGHSPDGMERWFNWVIADRLTGTPMGFAAKLGLTLTATLVDGERRWRRTVRSGPH</sequence>
<reference evidence="2 3" key="1">
    <citation type="journal article" date="2019" name="Microorganisms">
        <title>Systematic Affiliation and Genome Analysis of Subtercola vilae DB165(T) with Particular Emphasis on Cold Adaptation of an Isolate from a High-Altitude Cold Volcano Lake.</title>
        <authorList>
            <person name="Villalobos A.S."/>
            <person name="Wiese J."/>
            <person name="Imhoff J.F."/>
            <person name="Dorador C."/>
            <person name="Keller A."/>
            <person name="Hentschel U."/>
        </authorList>
    </citation>
    <scope>NUCLEOTIDE SEQUENCE [LARGE SCALE GENOMIC DNA]</scope>
    <source>
        <strain evidence="2 3">DB165</strain>
    </source>
</reference>
<dbReference type="SUPFAM" id="SSF55729">
    <property type="entry name" value="Acyl-CoA N-acyltransferases (Nat)"/>
    <property type="match status" value="1"/>
</dbReference>
<evidence type="ECO:0000313" key="3">
    <source>
        <dbReference type="Proteomes" id="UP000306192"/>
    </source>
</evidence>
<evidence type="ECO:0000259" key="1">
    <source>
        <dbReference type="Pfam" id="PF13302"/>
    </source>
</evidence>
<proteinExistence type="predicted"/>
<keyword evidence="2" id="KW-0808">Transferase</keyword>
<dbReference type="AlphaFoldDB" id="A0A4T2BTY7"/>
<gene>
    <name evidence="2" type="ORF">D4765_12565</name>
</gene>
<dbReference type="Proteomes" id="UP000306192">
    <property type="component" value="Unassembled WGS sequence"/>
</dbReference>
<evidence type="ECO:0000313" key="2">
    <source>
        <dbReference type="EMBL" id="TIH34569.1"/>
    </source>
</evidence>
<organism evidence="2 3">
    <name type="scientific">Subtercola vilae</name>
    <dbReference type="NCBI Taxonomy" id="2056433"/>
    <lineage>
        <taxon>Bacteria</taxon>
        <taxon>Bacillati</taxon>
        <taxon>Actinomycetota</taxon>
        <taxon>Actinomycetes</taxon>
        <taxon>Micrococcales</taxon>
        <taxon>Microbacteriaceae</taxon>
        <taxon>Subtercola</taxon>
    </lineage>
</organism>
<keyword evidence="3" id="KW-1185">Reference proteome</keyword>
<feature type="domain" description="N-acetyltransferase" evidence="1">
    <location>
        <begin position="13"/>
        <end position="86"/>
    </location>
</feature>
<accession>A0A4T2BTY7</accession>
<dbReference type="GO" id="GO:0016747">
    <property type="term" value="F:acyltransferase activity, transferring groups other than amino-acyl groups"/>
    <property type="evidence" value="ECO:0007669"/>
    <property type="project" value="InterPro"/>
</dbReference>
<name>A0A4T2BTY7_9MICO</name>
<comment type="caution">
    <text evidence="2">The sequence shown here is derived from an EMBL/GenBank/DDBJ whole genome shotgun (WGS) entry which is preliminary data.</text>
</comment>
<dbReference type="OrthoDB" id="4403558at2"/>
<dbReference type="InterPro" id="IPR016181">
    <property type="entry name" value="Acyl_CoA_acyltransferase"/>
</dbReference>
<dbReference type="Gene3D" id="3.40.630.30">
    <property type="match status" value="1"/>
</dbReference>
<dbReference type="EMBL" id="QYRT01000025">
    <property type="protein sequence ID" value="TIH34569.1"/>
    <property type="molecule type" value="Genomic_DNA"/>
</dbReference>